<reference evidence="9" key="1">
    <citation type="submission" date="2020-10" db="EMBL/GenBank/DDBJ databases">
        <title>Bacterium isolated from coastal waters sediment.</title>
        <authorList>
            <person name="Chen R.-J."/>
            <person name="Lu D.-C."/>
            <person name="Zhu K.-L."/>
            <person name="Du Z.-J."/>
        </authorList>
    </citation>
    <scope>NUCLEOTIDE SEQUENCE</scope>
    <source>
        <strain evidence="9">N1Y112</strain>
    </source>
</reference>
<dbReference type="Gene3D" id="3.30.70.270">
    <property type="match status" value="1"/>
</dbReference>
<evidence type="ECO:0000256" key="1">
    <source>
        <dbReference type="ARBA" id="ARBA00001946"/>
    </source>
</evidence>
<organism evidence="9 10">
    <name type="scientific">Pontibacterium sinense</name>
    <dbReference type="NCBI Taxonomy" id="2781979"/>
    <lineage>
        <taxon>Bacteria</taxon>
        <taxon>Pseudomonadati</taxon>
        <taxon>Pseudomonadota</taxon>
        <taxon>Gammaproteobacteria</taxon>
        <taxon>Oceanospirillales</taxon>
        <taxon>Oceanospirillaceae</taxon>
        <taxon>Pontibacterium</taxon>
    </lineage>
</organism>
<dbReference type="GO" id="GO:0016020">
    <property type="term" value="C:membrane"/>
    <property type="evidence" value="ECO:0007669"/>
    <property type="project" value="UniProtKB-SubCell"/>
</dbReference>
<dbReference type="InterPro" id="IPR000160">
    <property type="entry name" value="GGDEF_dom"/>
</dbReference>
<evidence type="ECO:0000313" key="10">
    <source>
        <dbReference type="Proteomes" id="UP000640333"/>
    </source>
</evidence>
<comment type="caution">
    <text evidence="9">The sequence shown here is derived from an EMBL/GenBank/DDBJ whole genome shotgun (WGS) entry which is preliminary data.</text>
</comment>
<accession>A0A8J7K032</accession>
<dbReference type="InterPro" id="IPR043128">
    <property type="entry name" value="Rev_trsase/Diguanyl_cyclase"/>
</dbReference>
<dbReference type="Pfam" id="PF03924">
    <property type="entry name" value="CHASE"/>
    <property type="match status" value="1"/>
</dbReference>
<dbReference type="SMART" id="SM01079">
    <property type="entry name" value="CHASE"/>
    <property type="match status" value="1"/>
</dbReference>
<evidence type="ECO:0000256" key="4">
    <source>
        <dbReference type="ARBA" id="ARBA00022989"/>
    </source>
</evidence>
<keyword evidence="10" id="KW-1185">Reference proteome</keyword>
<evidence type="ECO:0000256" key="2">
    <source>
        <dbReference type="ARBA" id="ARBA00004370"/>
    </source>
</evidence>
<dbReference type="SMART" id="SM00267">
    <property type="entry name" value="GGDEF"/>
    <property type="match status" value="1"/>
</dbReference>
<dbReference type="Pfam" id="PF00990">
    <property type="entry name" value="GGDEF"/>
    <property type="match status" value="1"/>
</dbReference>
<dbReference type="PANTHER" id="PTHR46663">
    <property type="entry name" value="DIGUANYLATE CYCLASE DGCT-RELATED"/>
    <property type="match status" value="1"/>
</dbReference>
<dbReference type="AlphaFoldDB" id="A0A8J7K032"/>
<dbReference type="FunFam" id="3.30.70.270:FF:000001">
    <property type="entry name" value="Diguanylate cyclase domain protein"/>
    <property type="match status" value="1"/>
</dbReference>
<dbReference type="PROSITE" id="PS50887">
    <property type="entry name" value="GGDEF"/>
    <property type="match status" value="1"/>
</dbReference>
<evidence type="ECO:0000313" key="9">
    <source>
        <dbReference type="EMBL" id="MBE9399513.1"/>
    </source>
</evidence>
<dbReference type="EMBL" id="JADEYS010000029">
    <property type="protein sequence ID" value="MBE9399513.1"/>
    <property type="molecule type" value="Genomic_DNA"/>
</dbReference>
<dbReference type="CDD" id="cd01949">
    <property type="entry name" value="GGDEF"/>
    <property type="match status" value="1"/>
</dbReference>
<dbReference type="GO" id="GO:0007165">
    <property type="term" value="P:signal transduction"/>
    <property type="evidence" value="ECO:0007669"/>
    <property type="project" value="UniProtKB-ARBA"/>
</dbReference>
<keyword evidence="3 6" id="KW-0812">Transmembrane</keyword>
<keyword evidence="4 6" id="KW-1133">Transmembrane helix</keyword>
<protein>
    <submittedName>
        <fullName evidence="9">Diguanylate cyclase</fullName>
    </submittedName>
</protein>
<comment type="subcellular location">
    <subcellularLocation>
        <location evidence="2">Membrane</location>
    </subcellularLocation>
</comment>
<evidence type="ECO:0000259" key="8">
    <source>
        <dbReference type="PROSITE" id="PS50887"/>
    </source>
</evidence>
<dbReference type="PANTHER" id="PTHR46663:SF3">
    <property type="entry name" value="SLL0267 PROTEIN"/>
    <property type="match status" value="1"/>
</dbReference>
<dbReference type="InterPro" id="IPR042240">
    <property type="entry name" value="CHASE_sf"/>
</dbReference>
<dbReference type="NCBIfam" id="TIGR00254">
    <property type="entry name" value="GGDEF"/>
    <property type="match status" value="1"/>
</dbReference>
<evidence type="ECO:0000259" key="7">
    <source>
        <dbReference type="PROSITE" id="PS50839"/>
    </source>
</evidence>
<comment type="cofactor">
    <cofactor evidence="1">
        <name>Mg(2+)</name>
        <dbReference type="ChEBI" id="CHEBI:18420"/>
    </cofactor>
</comment>
<evidence type="ECO:0000256" key="6">
    <source>
        <dbReference type="SAM" id="Phobius"/>
    </source>
</evidence>
<keyword evidence="5 6" id="KW-0472">Membrane</keyword>
<name>A0A8J7K032_9GAMM</name>
<dbReference type="InterPro" id="IPR006189">
    <property type="entry name" value="CHASE_dom"/>
</dbReference>
<feature type="domain" description="CHASE" evidence="7">
    <location>
        <begin position="86"/>
        <end position="322"/>
    </location>
</feature>
<dbReference type="PROSITE" id="PS50839">
    <property type="entry name" value="CHASE"/>
    <property type="match status" value="1"/>
</dbReference>
<gene>
    <name evidence="9" type="ORF">IOQ59_19805</name>
</gene>
<dbReference type="SUPFAM" id="SSF55073">
    <property type="entry name" value="Nucleotide cyclase"/>
    <property type="match status" value="1"/>
</dbReference>
<evidence type="ECO:0000256" key="5">
    <source>
        <dbReference type="ARBA" id="ARBA00023136"/>
    </source>
</evidence>
<evidence type="ECO:0000256" key="3">
    <source>
        <dbReference type="ARBA" id="ARBA00022692"/>
    </source>
</evidence>
<feature type="transmembrane region" description="Helical" evidence="6">
    <location>
        <begin position="20"/>
        <end position="42"/>
    </location>
</feature>
<dbReference type="InterPro" id="IPR052163">
    <property type="entry name" value="DGC-Regulatory_Protein"/>
</dbReference>
<proteinExistence type="predicted"/>
<sequence>MLNKLTEQENEKGCQPLGAAIFLPAIFVFILGILLSQSAFHVSRSYEDERIRADFAQYAQTQSLRVQGLIEQSTMLSTSFAGLFEARTQPSREEYRQFANTVLEKHPEITAVHWAPRIPDTQRTHYEARLTSLGLAPLGIFDVSEEADTVVRAPSRQEYFPIFYAEPLEPNRKAVGLDPLARPFNTITIRDAAKNGTKDTTQPFPIVQDPDGPLAVAMYHPIYNNEKPINTQTERWNALKGYIILMLRPEILLLKLQDALSTRDIGMKLFDVSTEKPIQIYPRLGAGTVAADTTSPNADDTSPPSVKASFPLHVPGRTWILELHASPEFLSANRSQHPWLLLAALIALTLMIVVLMAKSSRHAKTLSALNAKLVERQKVLDELAYFDALTGLPNRLLLNDRLKIALSTEHRLDSFSAICVLDLDEFKEINDCYGHHVGDLVLKTVAKRLQSFLRESDTAARVGGDEFVLLLPGFSNGERLRELFLRIINGIAEPISLPNGIDSVQVSTSIGVALSDNNDRNIKAILQNADSAMYQAKRAGKGQYCVYGTDRASIAEVAD</sequence>
<feature type="transmembrane region" description="Helical" evidence="6">
    <location>
        <begin position="339"/>
        <end position="357"/>
    </location>
</feature>
<dbReference type="RefSeq" id="WP_193955209.1">
    <property type="nucleotide sequence ID" value="NZ_JADEYS010000029.1"/>
</dbReference>
<feature type="domain" description="GGDEF" evidence="8">
    <location>
        <begin position="414"/>
        <end position="549"/>
    </location>
</feature>
<dbReference type="InterPro" id="IPR029787">
    <property type="entry name" value="Nucleotide_cyclase"/>
</dbReference>
<dbReference type="GO" id="GO:0003824">
    <property type="term" value="F:catalytic activity"/>
    <property type="evidence" value="ECO:0007669"/>
    <property type="project" value="UniProtKB-ARBA"/>
</dbReference>
<dbReference type="Gene3D" id="3.30.450.350">
    <property type="entry name" value="CHASE domain"/>
    <property type="match status" value="1"/>
</dbReference>
<dbReference type="Proteomes" id="UP000640333">
    <property type="component" value="Unassembled WGS sequence"/>
</dbReference>